<gene>
    <name evidence="3" type="ORF">STAS_27603</name>
</gene>
<proteinExistence type="predicted"/>
<comment type="caution">
    <text evidence="3">The sequence shown here is derived from an EMBL/GenBank/DDBJ whole genome shotgun (WGS) entry which is preliminary data.</text>
</comment>
<sequence>MRANIAYNHGLFLMSLFLLVSVSLCSAGDKTVFEVIGTSECADCKENNFKTSQAFSGLRVTIDCKLNNGDTKSVGSSELDKRGNFKPPSTPVFESPVYEPPKKPCPPTKPKPSIYKPPVYKPPVGKSPVGNSPTYKPPVYKPPIIVKPLPPPIHLYPIPPITKKPCPPFPKIPPKYFHHPKFGPFPPAPPLVPHAFCHSKDLTVKVFGQIHCENCIRHEFSSISSRASSGLRLLIHCEDSGKTDTSIQGIGPVDAEGKFNITLSAHNTTKDGYSIDNCYAKFEKCPLKTTQTASLEFHTTNHNTAQEAHNSSIILKFSPKTCQSAFFTPKPKFIFPHTSQILSLPSPPVLMPHNPLVFQSPEKTQRNSKTVSPSPSPIPIYNNPPHFPPPNKLISPPFIIQPPKTPPQNRESTHPPTKAFHQTPYLQNPIPPFYPPTNHKKPHLAAPTPIQVPKHRTTLTPSPSPSPSPSTGPNPSPFHDPLRPGPGSPIPTPPNGKKSYQSPLVAPGPHLTPTHSKSPPTPAPAPISKPRKAIAPSPSQNPSPYHNPPPPEPENPTLPPPDRIKPDPIPRPPPVPQLPPIPPVPRKYFNPPNTNPSQPPQSSH</sequence>
<feature type="chain" id="PRO_5023113687" evidence="2">
    <location>
        <begin position="28"/>
        <end position="604"/>
    </location>
</feature>
<protein>
    <submittedName>
        <fullName evidence="3">Prolinerich protein</fullName>
    </submittedName>
</protein>
<dbReference type="Proteomes" id="UP000325081">
    <property type="component" value="Unassembled WGS sequence"/>
</dbReference>
<organism evidence="3 4">
    <name type="scientific">Striga asiatica</name>
    <name type="common">Asiatic witchweed</name>
    <name type="synonym">Buchnera asiatica</name>
    <dbReference type="NCBI Taxonomy" id="4170"/>
    <lineage>
        <taxon>Eukaryota</taxon>
        <taxon>Viridiplantae</taxon>
        <taxon>Streptophyta</taxon>
        <taxon>Embryophyta</taxon>
        <taxon>Tracheophyta</taxon>
        <taxon>Spermatophyta</taxon>
        <taxon>Magnoliopsida</taxon>
        <taxon>eudicotyledons</taxon>
        <taxon>Gunneridae</taxon>
        <taxon>Pentapetalae</taxon>
        <taxon>asterids</taxon>
        <taxon>lamiids</taxon>
        <taxon>Lamiales</taxon>
        <taxon>Orobanchaceae</taxon>
        <taxon>Buchnereae</taxon>
        <taxon>Striga</taxon>
    </lineage>
</organism>
<dbReference type="AlphaFoldDB" id="A0A5A7R0Q7"/>
<dbReference type="PANTHER" id="PTHR33935">
    <property type="entry name" value="OS10G0148100 PROTEIN"/>
    <property type="match status" value="1"/>
</dbReference>
<feature type="compositionally biased region" description="Pro residues" evidence="1">
    <location>
        <begin position="569"/>
        <end position="585"/>
    </location>
</feature>
<evidence type="ECO:0000256" key="2">
    <source>
        <dbReference type="SAM" id="SignalP"/>
    </source>
</evidence>
<feature type="compositionally biased region" description="Pro residues" evidence="1">
    <location>
        <begin position="593"/>
        <end position="604"/>
    </location>
</feature>
<feature type="compositionally biased region" description="Low complexity" evidence="1">
    <location>
        <begin position="509"/>
        <end position="518"/>
    </location>
</feature>
<feature type="region of interest" description="Disordered" evidence="1">
    <location>
        <begin position="71"/>
        <end position="117"/>
    </location>
</feature>
<feature type="compositionally biased region" description="Pro residues" evidence="1">
    <location>
        <begin position="539"/>
        <end position="561"/>
    </location>
</feature>
<dbReference type="Pfam" id="PF01190">
    <property type="entry name" value="Pollen_Ole_e_1"/>
    <property type="match status" value="1"/>
</dbReference>
<keyword evidence="4" id="KW-1185">Reference proteome</keyword>
<evidence type="ECO:0000313" key="4">
    <source>
        <dbReference type="Proteomes" id="UP000325081"/>
    </source>
</evidence>
<keyword evidence="2" id="KW-0732">Signal</keyword>
<name>A0A5A7R0Q7_STRAF</name>
<dbReference type="OrthoDB" id="692967at2759"/>
<feature type="region of interest" description="Disordered" evidence="1">
    <location>
        <begin position="354"/>
        <end position="604"/>
    </location>
</feature>
<dbReference type="PANTHER" id="PTHR33935:SF22">
    <property type="entry name" value="OS10G0149400 PROTEIN"/>
    <property type="match status" value="1"/>
</dbReference>
<accession>A0A5A7R0Q7</accession>
<feature type="signal peptide" evidence="2">
    <location>
        <begin position="1"/>
        <end position="27"/>
    </location>
</feature>
<feature type="compositionally biased region" description="Pro residues" evidence="1">
    <location>
        <begin position="462"/>
        <end position="494"/>
    </location>
</feature>
<dbReference type="EMBL" id="BKCP01009181">
    <property type="protein sequence ID" value="GER50307.1"/>
    <property type="molecule type" value="Genomic_DNA"/>
</dbReference>
<evidence type="ECO:0000313" key="3">
    <source>
        <dbReference type="EMBL" id="GER50307.1"/>
    </source>
</evidence>
<reference evidence="4" key="1">
    <citation type="journal article" date="2019" name="Curr. Biol.">
        <title>Genome Sequence of Striga asiatica Provides Insight into the Evolution of Plant Parasitism.</title>
        <authorList>
            <person name="Yoshida S."/>
            <person name="Kim S."/>
            <person name="Wafula E.K."/>
            <person name="Tanskanen J."/>
            <person name="Kim Y.M."/>
            <person name="Honaas L."/>
            <person name="Yang Z."/>
            <person name="Spallek T."/>
            <person name="Conn C.E."/>
            <person name="Ichihashi Y."/>
            <person name="Cheong K."/>
            <person name="Cui S."/>
            <person name="Der J.P."/>
            <person name="Gundlach H."/>
            <person name="Jiao Y."/>
            <person name="Hori C."/>
            <person name="Ishida J.K."/>
            <person name="Kasahara H."/>
            <person name="Kiba T."/>
            <person name="Kim M.S."/>
            <person name="Koo N."/>
            <person name="Laohavisit A."/>
            <person name="Lee Y.H."/>
            <person name="Lumba S."/>
            <person name="McCourt P."/>
            <person name="Mortimer J.C."/>
            <person name="Mutuku J.M."/>
            <person name="Nomura T."/>
            <person name="Sasaki-Sekimoto Y."/>
            <person name="Seto Y."/>
            <person name="Wang Y."/>
            <person name="Wakatake T."/>
            <person name="Sakakibara H."/>
            <person name="Demura T."/>
            <person name="Yamaguchi S."/>
            <person name="Yoneyama K."/>
            <person name="Manabe R.I."/>
            <person name="Nelson D.C."/>
            <person name="Schulman A.H."/>
            <person name="Timko M.P."/>
            <person name="dePamphilis C.W."/>
            <person name="Choi D."/>
            <person name="Shirasu K."/>
        </authorList>
    </citation>
    <scope>NUCLEOTIDE SEQUENCE [LARGE SCALE GENOMIC DNA]</scope>
    <source>
        <strain evidence="4">cv. UVA1</strain>
    </source>
</reference>
<evidence type="ECO:0000256" key="1">
    <source>
        <dbReference type="SAM" id="MobiDB-lite"/>
    </source>
</evidence>